<proteinExistence type="predicted"/>
<dbReference type="GO" id="GO:0005886">
    <property type="term" value="C:plasma membrane"/>
    <property type="evidence" value="ECO:0007669"/>
    <property type="project" value="UniProtKB-SubCell"/>
</dbReference>
<reference evidence="7 8" key="1">
    <citation type="submission" date="2018-03" db="EMBL/GenBank/DDBJ databases">
        <title>Characteristics and genome of n-alkane degrading marine bacteria Gordonia iterans isolated from crude oil contaminated in Tae-an, South Korea.</title>
        <authorList>
            <person name="Lee S.-S."/>
            <person name="Kim H."/>
        </authorList>
    </citation>
    <scope>NUCLEOTIDE SEQUENCE [LARGE SCALE GENOMIC DNA]</scope>
    <source>
        <strain evidence="7 8">Co17</strain>
    </source>
</reference>
<dbReference type="Proteomes" id="UP000239814">
    <property type="component" value="Chromosome"/>
</dbReference>
<dbReference type="RefSeq" id="WP_105941951.1">
    <property type="nucleotide sequence ID" value="NZ_CP027433.1"/>
</dbReference>
<name>A0A2S0KEV0_9ACTN</name>
<dbReference type="KEGG" id="git:C6V83_07980"/>
<dbReference type="InterPro" id="IPR001123">
    <property type="entry name" value="LeuE-type"/>
</dbReference>
<keyword evidence="3 6" id="KW-0812">Transmembrane</keyword>
<keyword evidence="4 6" id="KW-1133">Transmembrane helix</keyword>
<dbReference type="GO" id="GO:0015171">
    <property type="term" value="F:amino acid transmembrane transporter activity"/>
    <property type="evidence" value="ECO:0007669"/>
    <property type="project" value="TreeGrafter"/>
</dbReference>
<evidence type="ECO:0000256" key="4">
    <source>
        <dbReference type="ARBA" id="ARBA00022989"/>
    </source>
</evidence>
<evidence type="ECO:0000256" key="5">
    <source>
        <dbReference type="ARBA" id="ARBA00023136"/>
    </source>
</evidence>
<dbReference type="PANTHER" id="PTHR30086">
    <property type="entry name" value="ARGININE EXPORTER PROTEIN ARGO"/>
    <property type="match status" value="1"/>
</dbReference>
<comment type="subcellular location">
    <subcellularLocation>
        <location evidence="1">Cell membrane</location>
        <topology evidence="1">Multi-pass membrane protein</topology>
    </subcellularLocation>
</comment>
<evidence type="ECO:0000313" key="7">
    <source>
        <dbReference type="EMBL" id="AVM00220.1"/>
    </source>
</evidence>
<keyword evidence="5 6" id="KW-0472">Membrane</keyword>
<feature type="transmembrane region" description="Helical" evidence="6">
    <location>
        <begin position="68"/>
        <end position="86"/>
    </location>
</feature>
<evidence type="ECO:0000256" key="6">
    <source>
        <dbReference type="SAM" id="Phobius"/>
    </source>
</evidence>
<dbReference type="AlphaFoldDB" id="A0A2S0KEV0"/>
<feature type="transmembrane region" description="Helical" evidence="6">
    <location>
        <begin position="142"/>
        <end position="164"/>
    </location>
</feature>
<dbReference type="Pfam" id="PF01810">
    <property type="entry name" value="LysE"/>
    <property type="match status" value="1"/>
</dbReference>
<evidence type="ECO:0000313" key="8">
    <source>
        <dbReference type="Proteomes" id="UP000239814"/>
    </source>
</evidence>
<dbReference type="PANTHER" id="PTHR30086:SF20">
    <property type="entry name" value="ARGININE EXPORTER PROTEIN ARGO-RELATED"/>
    <property type="match status" value="1"/>
</dbReference>
<evidence type="ECO:0000256" key="3">
    <source>
        <dbReference type="ARBA" id="ARBA00022692"/>
    </source>
</evidence>
<keyword evidence="2" id="KW-1003">Cell membrane</keyword>
<evidence type="ECO:0000256" key="2">
    <source>
        <dbReference type="ARBA" id="ARBA00022475"/>
    </source>
</evidence>
<accession>A0A2S0KEV0</accession>
<keyword evidence="8" id="KW-1185">Reference proteome</keyword>
<dbReference type="EMBL" id="CP027433">
    <property type="protein sequence ID" value="AVM00220.1"/>
    <property type="molecule type" value="Genomic_DNA"/>
</dbReference>
<sequence length="206" mass="20983">MDLATTLAFALLALSLIAVPGPDWAFVLGSGVRDRKVARAVGGLMVGYLLIAAAVAAGAGALIARTPLILTLLTVGGAVYLVYLGVTTLRSASSTTISAELSAPAGGHLRRGVAVSSLNPKGILLLLAILPQFTTPDGGWPLTAQLATLGVLYVLLAGGFYLSLGLTADRMLASRPRAARLVSRVSGVAMVVVGASLVVERFVIAH</sequence>
<feature type="transmembrane region" description="Helical" evidence="6">
    <location>
        <begin position="185"/>
        <end position="204"/>
    </location>
</feature>
<protein>
    <recommendedName>
        <fullName evidence="9">Lysine transporter LysE</fullName>
    </recommendedName>
</protein>
<gene>
    <name evidence="7" type="ORF">C6V83_07980</name>
</gene>
<organism evidence="7 8">
    <name type="scientific">Gordonia iterans</name>
    <dbReference type="NCBI Taxonomy" id="1004901"/>
    <lineage>
        <taxon>Bacteria</taxon>
        <taxon>Bacillati</taxon>
        <taxon>Actinomycetota</taxon>
        <taxon>Actinomycetes</taxon>
        <taxon>Mycobacteriales</taxon>
        <taxon>Gordoniaceae</taxon>
        <taxon>Gordonia</taxon>
    </lineage>
</organism>
<dbReference type="OrthoDB" id="9784202at2"/>
<evidence type="ECO:0008006" key="9">
    <source>
        <dbReference type="Google" id="ProtNLM"/>
    </source>
</evidence>
<feature type="transmembrane region" description="Helical" evidence="6">
    <location>
        <begin position="42"/>
        <end position="63"/>
    </location>
</feature>
<evidence type="ECO:0000256" key="1">
    <source>
        <dbReference type="ARBA" id="ARBA00004651"/>
    </source>
</evidence>